<feature type="transmembrane region" description="Helical" evidence="15">
    <location>
        <begin position="195"/>
        <end position="215"/>
    </location>
</feature>
<feature type="region of interest" description="Disordered" evidence="14">
    <location>
        <begin position="1"/>
        <end position="55"/>
    </location>
</feature>
<comment type="pathway">
    <text evidence="4">Protein modification; protein glycosylation.</text>
</comment>
<evidence type="ECO:0000256" key="11">
    <source>
        <dbReference type="ARBA" id="ARBA00022989"/>
    </source>
</evidence>
<feature type="transmembrane region" description="Helical" evidence="15">
    <location>
        <begin position="459"/>
        <end position="486"/>
    </location>
</feature>
<keyword evidence="11 15" id="KW-1133">Transmembrane helix</keyword>
<evidence type="ECO:0000256" key="12">
    <source>
        <dbReference type="ARBA" id="ARBA00023136"/>
    </source>
</evidence>
<evidence type="ECO:0000256" key="7">
    <source>
        <dbReference type="ARBA" id="ARBA00022679"/>
    </source>
</evidence>
<evidence type="ECO:0000256" key="3">
    <source>
        <dbReference type="ARBA" id="ARBA00004127"/>
    </source>
</evidence>
<organism evidence="18">
    <name type="scientific">uncultured Desulfovibrio sp</name>
    <dbReference type="NCBI Taxonomy" id="167968"/>
    <lineage>
        <taxon>Bacteria</taxon>
        <taxon>Pseudomonadati</taxon>
        <taxon>Thermodesulfobacteriota</taxon>
        <taxon>Desulfovibrionia</taxon>
        <taxon>Desulfovibrionales</taxon>
        <taxon>Desulfovibrionaceae</taxon>
        <taxon>Desulfovibrio</taxon>
        <taxon>environmental samples</taxon>
    </lineage>
</organism>
<dbReference type="GO" id="GO:0004576">
    <property type="term" value="F:oligosaccharyl transferase activity"/>
    <property type="evidence" value="ECO:0007669"/>
    <property type="project" value="InterPro"/>
</dbReference>
<protein>
    <submittedName>
        <fullName evidence="18">Oligosaccharyl transferase STT3 subunit</fullName>
    </submittedName>
</protein>
<dbReference type="AlphaFoldDB" id="A0A212L8Y7"/>
<evidence type="ECO:0000256" key="9">
    <source>
        <dbReference type="ARBA" id="ARBA00022723"/>
    </source>
</evidence>
<evidence type="ECO:0000256" key="13">
    <source>
        <dbReference type="ARBA" id="ARBA00023211"/>
    </source>
</evidence>
<feature type="transmembrane region" description="Helical" evidence="15">
    <location>
        <begin position="379"/>
        <end position="398"/>
    </location>
</feature>
<evidence type="ECO:0000256" key="14">
    <source>
        <dbReference type="SAM" id="MobiDB-lite"/>
    </source>
</evidence>
<evidence type="ECO:0000259" key="17">
    <source>
        <dbReference type="Pfam" id="PF21436"/>
    </source>
</evidence>
<dbReference type="Pfam" id="PF02516">
    <property type="entry name" value="STT3"/>
    <property type="match status" value="1"/>
</dbReference>
<dbReference type="InterPro" id="IPR048999">
    <property type="entry name" value="STT3-PglB_core"/>
</dbReference>
<evidence type="ECO:0000256" key="5">
    <source>
        <dbReference type="ARBA" id="ARBA00010810"/>
    </source>
</evidence>
<evidence type="ECO:0000256" key="8">
    <source>
        <dbReference type="ARBA" id="ARBA00022692"/>
    </source>
</evidence>
<dbReference type="InterPro" id="IPR003674">
    <property type="entry name" value="Oligo_trans_STT3"/>
</dbReference>
<comment type="similarity">
    <text evidence="5">Belongs to the STT3 family.</text>
</comment>
<keyword evidence="8 15" id="KW-0812">Transmembrane</keyword>
<keyword evidence="12 15" id="KW-0472">Membrane</keyword>
<name>A0A212L8Y7_9BACT</name>
<dbReference type="PANTHER" id="PTHR13872">
    <property type="entry name" value="DOLICHYL-DIPHOSPHOOLIGOSACCHARIDE--PROTEIN GLYCOSYLTRANSFERASE SUBUNIT"/>
    <property type="match status" value="1"/>
</dbReference>
<feature type="transmembrane region" description="Helical" evidence="15">
    <location>
        <begin position="165"/>
        <end position="189"/>
    </location>
</feature>
<evidence type="ECO:0000256" key="10">
    <source>
        <dbReference type="ARBA" id="ARBA00022842"/>
    </source>
</evidence>
<dbReference type="GO" id="GO:0016020">
    <property type="term" value="C:membrane"/>
    <property type="evidence" value="ECO:0007669"/>
    <property type="project" value="InterPro"/>
</dbReference>
<feature type="domain" description="STT3/PglB/AglB core" evidence="17">
    <location>
        <begin position="578"/>
        <end position="695"/>
    </location>
</feature>
<evidence type="ECO:0000256" key="15">
    <source>
        <dbReference type="SAM" id="Phobius"/>
    </source>
</evidence>
<evidence type="ECO:0000256" key="4">
    <source>
        <dbReference type="ARBA" id="ARBA00004922"/>
    </source>
</evidence>
<evidence type="ECO:0000256" key="2">
    <source>
        <dbReference type="ARBA" id="ARBA00001946"/>
    </source>
</evidence>
<dbReference type="Gene3D" id="3.40.1380.40">
    <property type="match status" value="1"/>
</dbReference>
<reference evidence="18" key="1">
    <citation type="submission" date="2016-08" db="EMBL/GenBank/DDBJ databases">
        <authorList>
            <person name="Seilhamer J.J."/>
        </authorList>
    </citation>
    <scope>NUCLEOTIDE SEQUENCE</scope>
    <source>
        <strain evidence="18">86-1</strain>
    </source>
</reference>
<evidence type="ECO:0000256" key="1">
    <source>
        <dbReference type="ARBA" id="ARBA00001936"/>
    </source>
</evidence>
<dbReference type="UniPathway" id="UPA00378"/>
<dbReference type="InterPro" id="IPR048307">
    <property type="entry name" value="STT3_N"/>
</dbReference>
<feature type="transmembrane region" description="Helical" evidence="15">
    <location>
        <begin position="87"/>
        <end position="108"/>
    </location>
</feature>
<feature type="transmembrane region" description="Helical" evidence="15">
    <location>
        <begin position="339"/>
        <end position="367"/>
    </location>
</feature>
<feature type="transmembrane region" description="Helical" evidence="15">
    <location>
        <begin position="222"/>
        <end position="244"/>
    </location>
</feature>
<feature type="transmembrane region" description="Helical" evidence="15">
    <location>
        <begin position="131"/>
        <end position="153"/>
    </location>
</feature>
<dbReference type="GO" id="GO:0046872">
    <property type="term" value="F:metal ion binding"/>
    <property type="evidence" value="ECO:0007669"/>
    <property type="project" value="UniProtKB-KW"/>
</dbReference>
<feature type="transmembrane region" description="Helical" evidence="15">
    <location>
        <begin position="529"/>
        <end position="552"/>
    </location>
</feature>
<feature type="transmembrane region" description="Helical" evidence="15">
    <location>
        <begin position="498"/>
        <end position="517"/>
    </location>
</feature>
<evidence type="ECO:0000256" key="6">
    <source>
        <dbReference type="ARBA" id="ARBA00022676"/>
    </source>
</evidence>
<dbReference type="EMBL" id="FMJC01000002">
    <property type="protein sequence ID" value="SCM74022.1"/>
    <property type="molecule type" value="Genomic_DNA"/>
</dbReference>
<accession>A0A212L8Y7</accession>
<feature type="domain" description="Oligosaccharyl transferase STT3 N-terminal" evidence="16">
    <location>
        <begin position="166"/>
        <end position="231"/>
    </location>
</feature>
<feature type="transmembrane region" description="Helical" evidence="15">
    <location>
        <begin position="313"/>
        <end position="333"/>
    </location>
</feature>
<dbReference type="Pfam" id="PF21436">
    <property type="entry name" value="STT3-PglB_core"/>
    <property type="match status" value="1"/>
</dbReference>
<comment type="subcellular location">
    <subcellularLocation>
        <location evidence="3">Endomembrane system</location>
        <topology evidence="3">Multi-pass membrane protein</topology>
    </subcellularLocation>
</comment>
<gene>
    <name evidence="18" type="ORF">KL86DES1_21685</name>
</gene>
<keyword evidence="6" id="KW-0328">Glycosyltransferase</keyword>
<dbReference type="PANTHER" id="PTHR13872:SF1">
    <property type="entry name" value="DOLICHYL-DIPHOSPHOOLIGOSACCHARIDE--PROTEIN GLYCOSYLTRANSFERASE SUBUNIT STT3B"/>
    <property type="match status" value="1"/>
</dbReference>
<keyword evidence="10" id="KW-0460">Magnesium</keyword>
<sequence length="829" mass="91536">MPQQSPAPEHNHSAELSPENAAHGLSASAGPMPEPSENSGATGGALGDANGHAGRETRVNPQALAHPWALPRAVNLGFPPGPDVAGYWLRGFFWGVVTLVMAFGLRMLEWPCWQNPEYRLGSQWLLATHDAYHWVAGAEGIGLAVGHPMAVMLRLLADALGTYPAAVAFWFPAVLASFVALIVYAWVWALGSMEAGVAAGLLTSLAPGFLARTMLGYYDTDLVTLFFPLLMTLAPASWAMRYMLLPQMVLRRLAIGSGIMTARRLFSRGLPEDGLVERLRHAEHLGNPLRWQWIVLLGCSGVISWWTQEWHSVFPYLIRYNVLLLAFMSLIMAPRGRRALLLLGSLAYALPTLSGPVGLSFSLLLLLAGTKSGLKARRMLCRPWVLVLLWVGVAALLVHGEILTTLMNHVNAYLKHAGDVKSTGEGAVLMYPSVNQSIIEVQDLSFAALFPYFHPWTEAAILGLLGFFVVIVRRPGALFLLPLAALGLLSTKLGGRMVMFGAPVVALGLALPLYWVWQRLLRTNLRGSVAGLLTSAVLVALMVVPFVEMIPAMSQGPMINRRHAEALTRARTMTPPDSMLWLWWDWGYAAHYFSRRATIADGAQHAGPSLYLPAAVFATDNARFARQLIRYTALRGNEAGNVFEGLDGNSAQALMDKLRSDETPLIEAKGKLYLVVSFEMLRLGFWISNFGNWNFVTHSGEGGALSIVPQELAYRLDTGEVRLEGSTSAIYASSITVFEETGVTRHNYIQEWFDAHPNATQQQQQEFLSNRRNINFFFNRVTDEKLAMDEGLYNSLMVQLLMGEPQNPRFSPYFKLVYDNVFARIYEVL</sequence>
<comment type="cofactor">
    <cofactor evidence="2">
        <name>Mg(2+)</name>
        <dbReference type="ChEBI" id="CHEBI:18420"/>
    </cofactor>
</comment>
<comment type="cofactor">
    <cofactor evidence="1">
        <name>Mn(2+)</name>
        <dbReference type="ChEBI" id="CHEBI:29035"/>
    </cofactor>
</comment>
<evidence type="ECO:0000259" key="16">
    <source>
        <dbReference type="Pfam" id="PF02516"/>
    </source>
</evidence>
<evidence type="ECO:0000313" key="18">
    <source>
        <dbReference type="EMBL" id="SCM74022.1"/>
    </source>
</evidence>
<dbReference type="RefSeq" id="WP_232088332.1">
    <property type="nucleotide sequence ID" value="NZ_LT608333.1"/>
</dbReference>
<keyword evidence="13" id="KW-0464">Manganese</keyword>
<proteinExistence type="inferred from homology"/>
<keyword evidence="9" id="KW-0479">Metal-binding</keyword>
<keyword evidence="7 18" id="KW-0808">Transferase</keyword>
<dbReference type="GO" id="GO:0012505">
    <property type="term" value="C:endomembrane system"/>
    <property type="evidence" value="ECO:0007669"/>
    <property type="project" value="UniProtKB-SubCell"/>
</dbReference>